<sequence length="301" mass="35095">MFVDFCYNEEKYFNNYCDLKSMSNPINATFNEQNFDKIVIFVDQVVDSKGETLINVGNNTEFELYHSYPDEVIKGNVKDIEKIAKALNALIDEENIYYLNEKCTNLRSEQTSTIGLKFKNLNTTINVSGKDLANHGVIQLRQHLFESAFEEIQLARAEMGPANPNQIITFEHTDNFADLNQETMEVFDYKLYHQNQRDEVTPLFSHVSLINQQMGEETFNDFENFTQTVNIREDMETEIFCFVKFKNGQNNERMAYSEKHALFPQEATTVRLEQSIIHEATDGSTIKIYQYRIQVYKVSHE</sequence>
<accession>A0A915NDI5</accession>
<evidence type="ECO:0000313" key="2">
    <source>
        <dbReference type="WBParaSite" id="scaffold921_cov213.g2089"/>
    </source>
</evidence>
<proteinExistence type="predicted"/>
<protein>
    <submittedName>
        <fullName evidence="2">Uncharacterized protein</fullName>
    </submittedName>
</protein>
<evidence type="ECO:0000313" key="1">
    <source>
        <dbReference type="Proteomes" id="UP000887561"/>
    </source>
</evidence>
<reference evidence="2" key="1">
    <citation type="submission" date="2022-11" db="UniProtKB">
        <authorList>
            <consortium name="WormBaseParasite"/>
        </authorList>
    </citation>
    <scope>IDENTIFICATION</scope>
</reference>
<name>A0A915NDI5_MELJA</name>
<dbReference type="WBParaSite" id="scaffold921_cov213.g2089">
    <property type="protein sequence ID" value="scaffold921_cov213.g2089"/>
    <property type="gene ID" value="scaffold921_cov213.g2089"/>
</dbReference>
<organism evidence="1 2">
    <name type="scientific">Meloidogyne javanica</name>
    <name type="common">Root-knot nematode worm</name>
    <dbReference type="NCBI Taxonomy" id="6303"/>
    <lineage>
        <taxon>Eukaryota</taxon>
        <taxon>Metazoa</taxon>
        <taxon>Ecdysozoa</taxon>
        <taxon>Nematoda</taxon>
        <taxon>Chromadorea</taxon>
        <taxon>Rhabditida</taxon>
        <taxon>Tylenchina</taxon>
        <taxon>Tylenchomorpha</taxon>
        <taxon>Tylenchoidea</taxon>
        <taxon>Meloidogynidae</taxon>
        <taxon>Meloidogyninae</taxon>
        <taxon>Meloidogyne</taxon>
        <taxon>Meloidogyne incognita group</taxon>
    </lineage>
</organism>
<keyword evidence="1" id="KW-1185">Reference proteome</keyword>
<dbReference type="AlphaFoldDB" id="A0A915NDI5"/>
<dbReference type="Proteomes" id="UP000887561">
    <property type="component" value="Unplaced"/>
</dbReference>